<gene>
    <name evidence="2" type="ORF">Salat_2537700</name>
</gene>
<dbReference type="Proteomes" id="UP001293254">
    <property type="component" value="Unassembled WGS sequence"/>
</dbReference>
<accession>A0AAE2CCJ9</accession>
<comment type="caution">
    <text evidence="2">The sequence shown here is derived from an EMBL/GenBank/DDBJ whole genome shotgun (WGS) entry which is preliminary data.</text>
</comment>
<reference evidence="2" key="1">
    <citation type="submission" date="2020-06" db="EMBL/GenBank/DDBJ databases">
        <authorList>
            <person name="Li T."/>
            <person name="Hu X."/>
            <person name="Zhang T."/>
            <person name="Song X."/>
            <person name="Zhang H."/>
            <person name="Dai N."/>
            <person name="Sheng W."/>
            <person name="Hou X."/>
            <person name="Wei L."/>
        </authorList>
    </citation>
    <scope>NUCLEOTIDE SEQUENCE</scope>
    <source>
        <strain evidence="2">3651</strain>
        <tissue evidence="2">Leaf</tissue>
    </source>
</reference>
<protein>
    <submittedName>
        <fullName evidence="2">Uncharacterized protein</fullName>
    </submittedName>
</protein>
<dbReference type="EMBL" id="JACGWO010000010">
    <property type="protein sequence ID" value="KAK4417122.1"/>
    <property type="molecule type" value="Genomic_DNA"/>
</dbReference>
<evidence type="ECO:0000256" key="1">
    <source>
        <dbReference type="SAM" id="MobiDB-lite"/>
    </source>
</evidence>
<feature type="compositionally biased region" description="Polar residues" evidence="1">
    <location>
        <begin position="1"/>
        <end position="12"/>
    </location>
</feature>
<proteinExistence type="predicted"/>
<organism evidence="2 3">
    <name type="scientific">Sesamum alatum</name>
    <dbReference type="NCBI Taxonomy" id="300844"/>
    <lineage>
        <taxon>Eukaryota</taxon>
        <taxon>Viridiplantae</taxon>
        <taxon>Streptophyta</taxon>
        <taxon>Embryophyta</taxon>
        <taxon>Tracheophyta</taxon>
        <taxon>Spermatophyta</taxon>
        <taxon>Magnoliopsida</taxon>
        <taxon>eudicotyledons</taxon>
        <taxon>Gunneridae</taxon>
        <taxon>Pentapetalae</taxon>
        <taxon>asterids</taxon>
        <taxon>lamiids</taxon>
        <taxon>Lamiales</taxon>
        <taxon>Pedaliaceae</taxon>
        <taxon>Sesamum</taxon>
    </lineage>
</organism>
<name>A0AAE2CCJ9_9LAMI</name>
<evidence type="ECO:0000313" key="2">
    <source>
        <dbReference type="EMBL" id="KAK4417122.1"/>
    </source>
</evidence>
<feature type="region of interest" description="Disordered" evidence="1">
    <location>
        <begin position="82"/>
        <end position="109"/>
    </location>
</feature>
<feature type="region of interest" description="Disordered" evidence="1">
    <location>
        <begin position="1"/>
        <end position="29"/>
    </location>
</feature>
<evidence type="ECO:0000313" key="3">
    <source>
        <dbReference type="Proteomes" id="UP001293254"/>
    </source>
</evidence>
<sequence length="109" mass="11762">MHDTPNPSTTDDGSGEPEPANEAEVSTETLSTKFRFKEFMLLAERVIDGGDVEAVAMLERLRVLWEAKVSATMAEDISAMTEHGTAAPSPICMDSPRDSPSEAATPHSR</sequence>
<keyword evidence="3" id="KW-1185">Reference proteome</keyword>
<dbReference type="AlphaFoldDB" id="A0AAE2CCJ9"/>
<reference evidence="2" key="2">
    <citation type="journal article" date="2024" name="Plant">
        <title>Genomic evolution and insights into agronomic trait innovations of Sesamum species.</title>
        <authorList>
            <person name="Miao H."/>
            <person name="Wang L."/>
            <person name="Qu L."/>
            <person name="Liu H."/>
            <person name="Sun Y."/>
            <person name="Le M."/>
            <person name="Wang Q."/>
            <person name="Wei S."/>
            <person name="Zheng Y."/>
            <person name="Lin W."/>
            <person name="Duan Y."/>
            <person name="Cao H."/>
            <person name="Xiong S."/>
            <person name="Wang X."/>
            <person name="Wei L."/>
            <person name="Li C."/>
            <person name="Ma Q."/>
            <person name="Ju M."/>
            <person name="Zhao R."/>
            <person name="Li G."/>
            <person name="Mu C."/>
            <person name="Tian Q."/>
            <person name="Mei H."/>
            <person name="Zhang T."/>
            <person name="Gao T."/>
            <person name="Zhang H."/>
        </authorList>
    </citation>
    <scope>NUCLEOTIDE SEQUENCE</scope>
    <source>
        <strain evidence="2">3651</strain>
    </source>
</reference>